<dbReference type="PANTHER" id="PTHR48050:SF13">
    <property type="entry name" value="STEROL 3-BETA-GLUCOSYLTRANSFERASE UGT80A2"/>
    <property type="match status" value="1"/>
</dbReference>
<dbReference type="PANTHER" id="PTHR48050">
    <property type="entry name" value="STEROL 3-BETA-GLUCOSYLTRANSFERASE"/>
    <property type="match status" value="1"/>
</dbReference>
<reference evidence="2 3" key="1">
    <citation type="submission" date="2021-07" db="EMBL/GenBank/DDBJ databases">
        <title>Whole Genome Sequence of Nocardia Iowensis.</title>
        <authorList>
            <person name="Lamm A."/>
            <person name="Collins-Fairclough A.M."/>
            <person name="Bunk B."/>
            <person name="Sproer C."/>
        </authorList>
    </citation>
    <scope>NUCLEOTIDE SEQUENCE [LARGE SCALE GENOMIC DNA]</scope>
    <source>
        <strain evidence="2 3">NRRL 5646</strain>
    </source>
</reference>
<sequence length="372" mass="38545">MRILFSSTPAHGHLLPLVPLERAARRAGHVTAFLTHGSVADVVAPAEVLSAGATLGEALAEVHRRIGADASTDMSPATVAEFFGGVRIDLGADESLSAAAAFAPDLVIAEAADFLGPLVASSLGVPWVSHGVGIAIDAALADAVMVAAAQRMKERDIELSPPIAAVDPWPDTLQLETWEPSRDRIDIRPEAPEYEHDVPWTAPSFPGRAELPRVLVTLGTIVDEPGTLTAIIESLLEQDVNVVVAMHPASDPRDLTVDASRVHVTGFVPMRYLLDGVDVVVTSGGAGTVLSVLGAAVPMVILPLGLDKPLNAERAAAVGAAAVIHDPRQAGAAAVRVLGTPSFAVAASEMAGRIAAMKPADEVLALLLDRMA</sequence>
<dbReference type="EMBL" id="CP078145">
    <property type="protein sequence ID" value="QXN90097.1"/>
    <property type="molecule type" value="Genomic_DNA"/>
</dbReference>
<dbReference type="Proteomes" id="UP000694257">
    <property type="component" value="Chromosome"/>
</dbReference>
<accession>A0ABX8RKE0</accession>
<organism evidence="2 3">
    <name type="scientific">Nocardia iowensis</name>
    <dbReference type="NCBI Taxonomy" id="204891"/>
    <lineage>
        <taxon>Bacteria</taxon>
        <taxon>Bacillati</taxon>
        <taxon>Actinomycetota</taxon>
        <taxon>Actinomycetes</taxon>
        <taxon>Mycobacteriales</taxon>
        <taxon>Nocardiaceae</taxon>
        <taxon>Nocardia</taxon>
    </lineage>
</organism>
<dbReference type="CDD" id="cd03784">
    <property type="entry name" value="GT1_Gtf-like"/>
    <property type="match status" value="1"/>
</dbReference>
<dbReference type="InterPro" id="IPR002213">
    <property type="entry name" value="UDP_glucos_trans"/>
</dbReference>
<keyword evidence="3" id="KW-1185">Reference proteome</keyword>
<gene>
    <name evidence="2" type="ORF">KV110_32425</name>
</gene>
<evidence type="ECO:0000259" key="1">
    <source>
        <dbReference type="Pfam" id="PF06722"/>
    </source>
</evidence>
<proteinExistence type="predicted"/>
<evidence type="ECO:0000313" key="3">
    <source>
        <dbReference type="Proteomes" id="UP000694257"/>
    </source>
</evidence>
<dbReference type="InterPro" id="IPR010610">
    <property type="entry name" value="EryCIII-like_C"/>
</dbReference>
<name>A0ABX8RKE0_NOCIO</name>
<dbReference type="InterPro" id="IPR050426">
    <property type="entry name" value="Glycosyltransferase_28"/>
</dbReference>
<protein>
    <submittedName>
        <fullName evidence="2">Glycosyltransferase</fullName>
    </submittedName>
</protein>
<dbReference type="Pfam" id="PF06722">
    <property type="entry name" value="EryCIII-like_C"/>
    <property type="match status" value="1"/>
</dbReference>
<dbReference type="RefSeq" id="WP_218470969.1">
    <property type="nucleotide sequence ID" value="NZ_BAABJN010000006.1"/>
</dbReference>
<evidence type="ECO:0000313" key="2">
    <source>
        <dbReference type="EMBL" id="QXN90097.1"/>
    </source>
</evidence>
<feature type="domain" description="Erythromycin biosynthesis protein CIII-like C-terminal" evidence="1">
    <location>
        <begin position="231"/>
        <end position="363"/>
    </location>
</feature>